<organism evidence="10 11">
    <name type="scientific">Anisodus acutangulus</name>
    <dbReference type="NCBI Taxonomy" id="402998"/>
    <lineage>
        <taxon>Eukaryota</taxon>
        <taxon>Viridiplantae</taxon>
        <taxon>Streptophyta</taxon>
        <taxon>Embryophyta</taxon>
        <taxon>Tracheophyta</taxon>
        <taxon>Spermatophyta</taxon>
        <taxon>Magnoliopsida</taxon>
        <taxon>eudicotyledons</taxon>
        <taxon>Gunneridae</taxon>
        <taxon>Pentapetalae</taxon>
        <taxon>asterids</taxon>
        <taxon>lamiids</taxon>
        <taxon>Solanales</taxon>
        <taxon>Solanaceae</taxon>
        <taxon>Solanoideae</taxon>
        <taxon>Hyoscyameae</taxon>
        <taxon>Anisodus</taxon>
    </lineage>
</organism>
<keyword evidence="11" id="KW-1185">Reference proteome</keyword>
<dbReference type="GO" id="GO:0016020">
    <property type="term" value="C:membrane"/>
    <property type="evidence" value="ECO:0007669"/>
    <property type="project" value="UniProtKB-SubCell"/>
</dbReference>
<dbReference type="Proteomes" id="UP001152561">
    <property type="component" value="Unassembled WGS sequence"/>
</dbReference>
<evidence type="ECO:0000256" key="8">
    <source>
        <dbReference type="ARBA" id="ARBA00023136"/>
    </source>
</evidence>
<dbReference type="EMBL" id="JAJAGQ010000014">
    <property type="protein sequence ID" value="KAJ8542934.1"/>
    <property type="molecule type" value="Genomic_DNA"/>
</dbReference>
<sequence>MGLIVILEQVTTADLSSNQFSGNIPPDIANCAYLNVLNLDNNNLEGEIPSRIGSLPRLMVFNDVADNNLTGPLPSFVSVQITADSFANNPGLCGKPLKECDDSEDSWIWEHIDHASFIEAFVVGWVLFFTLFLVLRLFKFPTKAINMIFSLNVWKLRSKEHLSPRSDSPGGRGIKQPPEDFSFDISLIAFKFLFQDADLCENPHRQDNHPRGGKLRHNRQR</sequence>
<keyword evidence="8 9" id="KW-0472">Membrane</keyword>
<dbReference type="InterPro" id="IPR001611">
    <property type="entry name" value="Leu-rich_rpt"/>
</dbReference>
<evidence type="ECO:0000256" key="1">
    <source>
        <dbReference type="ARBA" id="ARBA00004167"/>
    </source>
</evidence>
<dbReference type="SUPFAM" id="SSF52058">
    <property type="entry name" value="L domain-like"/>
    <property type="match status" value="1"/>
</dbReference>
<comment type="caution">
    <text evidence="10">The sequence shown here is derived from an EMBL/GenBank/DDBJ whole genome shotgun (WGS) entry which is preliminary data.</text>
</comment>
<evidence type="ECO:0000313" key="10">
    <source>
        <dbReference type="EMBL" id="KAJ8542934.1"/>
    </source>
</evidence>
<proteinExistence type="predicted"/>
<keyword evidence="5" id="KW-0732">Signal</keyword>
<protein>
    <submittedName>
        <fullName evidence="10">Uncharacterized protein</fullName>
    </submittedName>
</protein>
<dbReference type="Pfam" id="PF00560">
    <property type="entry name" value="LRR_1"/>
    <property type="match status" value="2"/>
</dbReference>
<comment type="subcellular location">
    <subcellularLocation>
        <location evidence="1">Membrane</location>
        <topology evidence="1">Single-pass membrane protein</topology>
    </subcellularLocation>
</comment>
<reference evidence="11" key="1">
    <citation type="journal article" date="2023" name="Proc. Natl. Acad. Sci. U.S.A.">
        <title>Genomic and structural basis for evolution of tropane alkaloid biosynthesis.</title>
        <authorList>
            <person name="Wanga Y.-J."/>
            <person name="Taina T."/>
            <person name="Yua J.-Y."/>
            <person name="Lia J."/>
            <person name="Xua B."/>
            <person name="Chenc J."/>
            <person name="D'Auriad J.C."/>
            <person name="Huanga J.-P."/>
            <person name="Huanga S.-X."/>
        </authorList>
    </citation>
    <scope>NUCLEOTIDE SEQUENCE [LARGE SCALE GENOMIC DNA]</scope>
    <source>
        <strain evidence="11">cv. KIB-2019</strain>
    </source>
</reference>
<evidence type="ECO:0000313" key="11">
    <source>
        <dbReference type="Proteomes" id="UP001152561"/>
    </source>
</evidence>
<feature type="transmembrane region" description="Helical" evidence="9">
    <location>
        <begin position="117"/>
        <end position="138"/>
    </location>
</feature>
<gene>
    <name evidence="10" type="ORF">K7X08_005457</name>
</gene>
<dbReference type="PANTHER" id="PTHR48065">
    <property type="entry name" value="OS10G0469600 PROTEIN"/>
    <property type="match status" value="1"/>
</dbReference>
<evidence type="ECO:0000256" key="2">
    <source>
        <dbReference type="ARBA" id="ARBA00022553"/>
    </source>
</evidence>
<dbReference type="Gene3D" id="3.80.10.10">
    <property type="entry name" value="Ribonuclease Inhibitor"/>
    <property type="match status" value="1"/>
</dbReference>
<keyword evidence="4 9" id="KW-0812">Transmembrane</keyword>
<evidence type="ECO:0000256" key="6">
    <source>
        <dbReference type="ARBA" id="ARBA00022737"/>
    </source>
</evidence>
<dbReference type="FunFam" id="3.80.10.10:FF:000722">
    <property type="entry name" value="Leucine-rich repeat receptor-like protein kinase"/>
    <property type="match status" value="1"/>
</dbReference>
<evidence type="ECO:0000256" key="5">
    <source>
        <dbReference type="ARBA" id="ARBA00022729"/>
    </source>
</evidence>
<keyword evidence="7 9" id="KW-1133">Transmembrane helix</keyword>
<accession>A0A9Q1LTG9</accession>
<keyword evidence="3" id="KW-0433">Leucine-rich repeat</keyword>
<dbReference type="InterPro" id="IPR032675">
    <property type="entry name" value="LRR_dom_sf"/>
</dbReference>
<dbReference type="AlphaFoldDB" id="A0A9Q1LTG9"/>
<name>A0A9Q1LTG9_9SOLA</name>
<dbReference type="OrthoDB" id="2151624at2759"/>
<evidence type="ECO:0000256" key="3">
    <source>
        <dbReference type="ARBA" id="ARBA00022614"/>
    </source>
</evidence>
<dbReference type="PANTHER" id="PTHR48065:SF25">
    <property type="entry name" value="OS01G0891700 PROTEIN"/>
    <property type="match status" value="1"/>
</dbReference>
<evidence type="ECO:0000256" key="4">
    <source>
        <dbReference type="ARBA" id="ARBA00022692"/>
    </source>
</evidence>
<keyword evidence="2" id="KW-0597">Phosphoprotein</keyword>
<evidence type="ECO:0000256" key="7">
    <source>
        <dbReference type="ARBA" id="ARBA00022989"/>
    </source>
</evidence>
<keyword evidence="6" id="KW-0677">Repeat</keyword>
<evidence type="ECO:0000256" key="9">
    <source>
        <dbReference type="SAM" id="Phobius"/>
    </source>
</evidence>